<dbReference type="InterPro" id="IPR036374">
    <property type="entry name" value="OxRdtase_Mopterin-bd_sf"/>
</dbReference>
<dbReference type="NCBIfam" id="TIGR04213">
    <property type="entry name" value="PGF_pre_PGF"/>
    <property type="match status" value="2"/>
</dbReference>
<evidence type="ECO:0000256" key="1">
    <source>
        <dbReference type="SAM" id="MobiDB-lite"/>
    </source>
</evidence>
<sequence length="1797" mass="196355">MKERFMILALLVFAVAGMLVAPVAAATTEVTITKLASDDQTVIDQRTVSWEWMKDNLPVLGDGETIYYNQGPIFEGAWDQVHPGEPYDGWNPTEDVNLEYKDHGEFMGTDVKDLCNLVGGADPDEMVEIKASDGFRKKLPAEYIYTPNPRQGPMVVAWYHGKDIGYVNESFNEGMRLYFFAETTNEAGMHVWGNWDMHESWDKDYWYYYSGKYPSASGNSVKMINRTIIHSNDPVPPDWSIFLNGSTNRTLTRSEFVALAADNYASFEHNQYGLLEGANLAAVIGLIDDDDPTTVNETLAAENYTIKVYGKKKSADYVSTFYSTEVTAGEKTYVLGNRFDDIELNLTPINDHVFFPLYLQGTGVDGTQRALEGISKIELGPPEERTDEIFNDGVTLTEGTFNLDVSGEAYPVNTLTPFGALDAAATKGGFTYVVNNNQDKLVLDAIDKYQFEKKVQGWECYVNGKKLAYWGNYAEEGYPNYPLKDGDKVVFCYGPDGVTPENAVAAVLIDVAVGEDPFAGKTVIFNGGVTLTEGTYTQESADQTYEIDNYTPFGALHAASIAGNFDYLTNVKYEKIILDAIADFPFVKHEAGWECYVNGKMLDYWDSYETEGYPNYPLHDGDEVIFYYGPDGSPEAATAVVAITVNGGTPPAPGTDWTLSLKGACDATVTKADFEKGIACLSSHRASWTDPDTGDVWAGMPLWMLVAMVDDEESGSHYTFNDELAAEGYSVKVISEDGYSINIPSADMARNSGFIVANTLNGEPLPETIGEKNKPCWPLQIKGSAADAGQLVGAIATIELVGLPGPDEGWTLKVCGAVNDTVTQAEFEEVGCHGTVEYTDNENRVWSGVPLWLLVGVSDNIESKDHWTFDDDLAATNYTVRVIASDGWSQEYGSKQVARNNGYILANLVDGQPIPADDKSYPLKLVGDGVPKSVKAVAEIDLVDLIPGPAPEGSWNLALKGPIDYTCTQAFFEEAASCSHHKLSWTNQKTGERWEGIALWELCGWVDDRVPHGQNGFNDLVADNGYKVIVTAKDGYSKEFLSKDIARNNNYIVANKLNGTALPNDGDKAPWPLRLVGADVAGSNSVGSIASIELTEFQKPAEVPAVRIVKFAPDGVTVLNETTVDYLWMKDHLEVHGDDQLYKFQGVTFDPNDLWNPEENKALDPPKIEDVIRGTAVRDLVDLVGGMPEGTEISFIAKDGWETKLGWKNIYDPNPRQGDAVLVWWTERQGYVPDYVEGYRLFYTPEDHVFGQWDMHESMDEAYWHYYSADGIRYPSCGGISPKWISEIRIYSVAEEPWNLSLEGAITRDISKGFFESALTCTMGANHEAEYVDAQGNRWSGMPLYFLCGWVDDANEHSGKAFDRELALKGYTIDIVGRDGSVETLSSRDIIDSRDYIIANTLNDKVLNEKGVQWPLVLVGANVTSEMQIGGVERIRLNLDTEFTDLGPVKKGEAVNVTVKNSPVSRINVTVGKDVPDLVLSVGSADLPPEVKAPVKALYQAMQISAFGTASDDIDGAEIRFSVPLTWLSAQGLAPADVVLYRYHGDAWQQLPTTHLENRDGAAYYTATTPGFSYFAVGGTAAPAPKSASGSSGSSSAVSAFAGSLQTGEKKTFLVGETAISKITVGACEPVSELLVTVKKASLPGDVKTPEGQVYEFEEITLYRADPASFDGITLEFAVPSAWLASQGVGTGDIAMLRYVDGAWKHLETEFLGEEGGEAVYRAESPGFSYFAIATVKGGAAEPEVTHPSVEAPAETPTGPATQTTETTVPATTPTKTPVFWGLPLIALGALLVLRKK</sequence>
<dbReference type="SUPFAM" id="SSF56524">
    <property type="entry name" value="Oxidoreductase molybdopterin-binding domain"/>
    <property type="match status" value="4"/>
</dbReference>
<keyword evidence="2" id="KW-1133">Transmembrane helix</keyword>
<reference evidence="3" key="2">
    <citation type="submission" date="2019-03" db="EMBL/GenBank/DDBJ databases">
        <authorList>
            <person name="Chen S.-C."/>
            <person name="Wu S.-Y."/>
            <person name="Lai M.-C."/>
        </authorList>
    </citation>
    <scope>NUCLEOTIDE SEQUENCE</scope>
    <source>
        <strain evidence="3">ML15</strain>
    </source>
</reference>
<protein>
    <submittedName>
        <fullName evidence="3">PGF-pre-PGF domain-containing protein</fullName>
    </submittedName>
</protein>
<dbReference type="KEGG" id="mfk:E2N92_03135"/>
<evidence type="ECO:0000313" key="4">
    <source>
        <dbReference type="Proteomes" id="UP000826709"/>
    </source>
</evidence>
<evidence type="ECO:0000256" key="2">
    <source>
        <dbReference type="SAM" id="Phobius"/>
    </source>
</evidence>
<dbReference type="InterPro" id="IPR026453">
    <property type="entry name" value="PGF_pre_PGF"/>
</dbReference>
<feature type="region of interest" description="Disordered" evidence="1">
    <location>
        <begin position="1742"/>
        <end position="1773"/>
    </location>
</feature>
<reference evidence="3" key="1">
    <citation type="journal article" date="2005" name="Int. J. Syst. Evol. Microbiol.">
        <title>Methanofollis formosanus sp. nov., isolated from a fish pond.</title>
        <authorList>
            <person name="Wu S.Y."/>
            <person name="Chen S.C."/>
            <person name="Lai M.C."/>
        </authorList>
    </citation>
    <scope>NUCLEOTIDE SEQUENCE</scope>
    <source>
        <strain evidence="3">ML15</strain>
    </source>
</reference>
<name>A0A8G1EF30_9EURY</name>
<proteinExistence type="predicted"/>
<evidence type="ECO:0000313" key="3">
    <source>
        <dbReference type="EMBL" id="QYZ78493.1"/>
    </source>
</evidence>
<feature type="compositionally biased region" description="Low complexity" evidence="1">
    <location>
        <begin position="1750"/>
        <end position="1773"/>
    </location>
</feature>
<feature type="transmembrane region" description="Helical" evidence="2">
    <location>
        <begin position="1778"/>
        <end position="1794"/>
    </location>
</feature>
<organism evidence="3 4">
    <name type="scientific">Methanofollis formosanus</name>
    <dbReference type="NCBI Taxonomy" id="299308"/>
    <lineage>
        <taxon>Archaea</taxon>
        <taxon>Methanobacteriati</taxon>
        <taxon>Methanobacteriota</taxon>
        <taxon>Stenosarchaea group</taxon>
        <taxon>Methanomicrobia</taxon>
        <taxon>Methanomicrobiales</taxon>
        <taxon>Methanomicrobiaceae</taxon>
        <taxon>Methanofollis</taxon>
    </lineage>
</organism>
<dbReference type="EMBL" id="CP037968">
    <property type="protein sequence ID" value="QYZ78493.1"/>
    <property type="molecule type" value="Genomic_DNA"/>
</dbReference>
<gene>
    <name evidence="3" type="ORF">E2N92_03135</name>
</gene>
<dbReference type="Proteomes" id="UP000826709">
    <property type="component" value="Chromosome"/>
</dbReference>
<keyword evidence="4" id="KW-1185">Reference proteome</keyword>
<keyword evidence="2" id="KW-0472">Membrane</keyword>
<dbReference type="Gene3D" id="3.90.420.10">
    <property type="entry name" value="Oxidoreductase, molybdopterin-binding domain"/>
    <property type="match status" value="1"/>
</dbReference>
<keyword evidence="2" id="KW-0812">Transmembrane</keyword>
<accession>A0A8G1EF30</accession>